<dbReference type="AlphaFoldDB" id="A0A7J7I5Q3"/>
<reference evidence="2" key="1">
    <citation type="journal article" date="2020" name="Nat. Commun.">
        <title>Genome assembly of wild tea tree DASZ reveals pedigree and selection history of tea varieties.</title>
        <authorList>
            <person name="Zhang W."/>
            <person name="Zhang Y."/>
            <person name="Qiu H."/>
            <person name="Guo Y."/>
            <person name="Wan H."/>
            <person name="Zhang X."/>
            <person name="Scossa F."/>
            <person name="Alseekh S."/>
            <person name="Zhang Q."/>
            <person name="Wang P."/>
            <person name="Xu L."/>
            <person name="Schmidt M.H."/>
            <person name="Jia X."/>
            <person name="Li D."/>
            <person name="Zhu A."/>
            <person name="Guo F."/>
            <person name="Chen W."/>
            <person name="Ni D."/>
            <person name="Usadel B."/>
            <person name="Fernie A.R."/>
            <person name="Wen W."/>
        </authorList>
    </citation>
    <scope>NUCLEOTIDE SEQUENCE [LARGE SCALE GENOMIC DNA]</scope>
    <source>
        <strain evidence="2">cv. G240</strain>
    </source>
</reference>
<keyword evidence="2" id="KW-1185">Reference proteome</keyword>
<accession>A0A7J7I5Q3</accession>
<dbReference type="Proteomes" id="UP000593564">
    <property type="component" value="Unassembled WGS sequence"/>
</dbReference>
<comment type="caution">
    <text evidence="1">The sequence shown here is derived from an EMBL/GenBank/DDBJ whole genome shotgun (WGS) entry which is preliminary data.</text>
</comment>
<protein>
    <submittedName>
        <fullName evidence="1">Uncharacterized protein</fullName>
    </submittedName>
</protein>
<dbReference type="EMBL" id="JACBKZ010000001">
    <property type="protein sequence ID" value="KAF5959907.1"/>
    <property type="molecule type" value="Genomic_DNA"/>
</dbReference>
<gene>
    <name evidence="1" type="ORF">HYC85_001116</name>
</gene>
<evidence type="ECO:0000313" key="2">
    <source>
        <dbReference type="Proteomes" id="UP000593564"/>
    </source>
</evidence>
<sequence length="61" mass="6825">MELVRDTNCSGVLLPCRSALLLLLHGFACVVRDGLQIWDPRLYSECPLILQISRSLLNLEG</sequence>
<organism evidence="1 2">
    <name type="scientific">Camellia sinensis</name>
    <name type="common">Tea plant</name>
    <name type="synonym">Thea sinensis</name>
    <dbReference type="NCBI Taxonomy" id="4442"/>
    <lineage>
        <taxon>Eukaryota</taxon>
        <taxon>Viridiplantae</taxon>
        <taxon>Streptophyta</taxon>
        <taxon>Embryophyta</taxon>
        <taxon>Tracheophyta</taxon>
        <taxon>Spermatophyta</taxon>
        <taxon>Magnoliopsida</taxon>
        <taxon>eudicotyledons</taxon>
        <taxon>Gunneridae</taxon>
        <taxon>Pentapetalae</taxon>
        <taxon>asterids</taxon>
        <taxon>Ericales</taxon>
        <taxon>Theaceae</taxon>
        <taxon>Camellia</taxon>
    </lineage>
</organism>
<evidence type="ECO:0000313" key="1">
    <source>
        <dbReference type="EMBL" id="KAF5959907.1"/>
    </source>
</evidence>
<reference evidence="1 2" key="2">
    <citation type="submission" date="2020-07" db="EMBL/GenBank/DDBJ databases">
        <title>Genome assembly of wild tea tree DASZ reveals pedigree and selection history of tea varieties.</title>
        <authorList>
            <person name="Zhang W."/>
        </authorList>
    </citation>
    <scope>NUCLEOTIDE SEQUENCE [LARGE SCALE GENOMIC DNA]</scope>
    <source>
        <strain evidence="2">cv. G240</strain>
        <tissue evidence="1">Leaf</tissue>
    </source>
</reference>
<name>A0A7J7I5Q3_CAMSI</name>
<proteinExistence type="predicted"/>